<name>A0ABV8Y881_9DEIO</name>
<evidence type="ECO:0000313" key="3">
    <source>
        <dbReference type="EMBL" id="MFC4455201.1"/>
    </source>
</evidence>
<dbReference type="InterPro" id="IPR001478">
    <property type="entry name" value="PDZ"/>
</dbReference>
<proteinExistence type="predicted"/>
<feature type="signal peptide" evidence="1">
    <location>
        <begin position="1"/>
        <end position="21"/>
    </location>
</feature>
<dbReference type="InterPro" id="IPR036034">
    <property type="entry name" value="PDZ_sf"/>
</dbReference>
<evidence type="ECO:0000259" key="2">
    <source>
        <dbReference type="PROSITE" id="PS50106"/>
    </source>
</evidence>
<keyword evidence="1" id="KW-0732">Signal</keyword>
<dbReference type="SUPFAM" id="SSF50156">
    <property type="entry name" value="PDZ domain-like"/>
    <property type="match status" value="1"/>
</dbReference>
<feature type="domain" description="PDZ" evidence="2">
    <location>
        <begin position="264"/>
        <end position="337"/>
    </location>
</feature>
<comment type="caution">
    <text evidence="3">The sequence shown here is derived from an EMBL/GenBank/DDBJ whole genome shotgun (WGS) entry which is preliminary data.</text>
</comment>
<dbReference type="EMBL" id="JBHSEG010000008">
    <property type="protein sequence ID" value="MFC4455201.1"/>
    <property type="molecule type" value="Genomic_DNA"/>
</dbReference>
<gene>
    <name evidence="3" type="ORF">ACFO0P_15590</name>
</gene>
<reference evidence="4" key="1">
    <citation type="journal article" date="2019" name="Int. J. Syst. Evol. Microbiol.">
        <title>The Global Catalogue of Microorganisms (GCM) 10K type strain sequencing project: providing services to taxonomists for standard genome sequencing and annotation.</title>
        <authorList>
            <consortium name="The Broad Institute Genomics Platform"/>
            <consortium name="The Broad Institute Genome Sequencing Center for Infectious Disease"/>
            <person name="Wu L."/>
            <person name="Ma J."/>
        </authorList>
    </citation>
    <scope>NUCLEOTIDE SEQUENCE [LARGE SCALE GENOMIC DNA]</scope>
    <source>
        <strain evidence="4">CCUG 39970</strain>
    </source>
</reference>
<dbReference type="Proteomes" id="UP001595939">
    <property type="component" value="Unassembled WGS sequence"/>
</dbReference>
<dbReference type="Gene3D" id="2.30.42.10">
    <property type="match status" value="1"/>
</dbReference>
<dbReference type="RefSeq" id="WP_380129918.1">
    <property type="nucleotide sequence ID" value="NZ_JBHSEG010000008.1"/>
</dbReference>
<dbReference type="InterPro" id="IPR041489">
    <property type="entry name" value="PDZ_6"/>
</dbReference>
<sequence length="354" mass="37111">MKTRVLITALTLAQAAPAVMAQATPPASQAAAFSVLPLEAAALLDKALAYNGGPALAALKYVRYRYQVADLGPDGQPMNFRNQQMTTDYAGARLRTETVTGRDVTNINQITPAGGSYWDAAAAPPVGPLPANVMTVYRRSLYSGLEGLRSGARNRDSARVLGPRTVGGVSGTGLEVVTYGVTTAYLLSPEGALLGEFADDGAWFTLYSDFRQRDGVRFPFAQRDYDSTGRLVTVTYTLAATPLASIPVNTFRAPAPVVPLDAPIGLGMAPARVEPSFTGFRVLSVSADSPAGRAGFQVGDELVGIEGVDVEPLNTAEVVLRLRGPAGAVAVDVRRAGQAAPVRLTLVRAAVPSH</sequence>
<dbReference type="PROSITE" id="PS50106">
    <property type="entry name" value="PDZ"/>
    <property type="match status" value="1"/>
</dbReference>
<dbReference type="Pfam" id="PF17820">
    <property type="entry name" value="PDZ_6"/>
    <property type="match status" value="1"/>
</dbReference>
<protein>
    <submittedName>
        <fullName evidence="3">PDZ domain-containing protein</fullName>
    </submittedName>
</protein>
<evidence type="ECO:0000313" key="4">
    <source>
        <dbReference type="Proteomes" id="UP001595939"/>
    </source>
</evidence>
<evidence type="ECO:0000256" key="1">
    <source>
        <dbReference type="SAM" id="SignalP"/>
    </source>
</evidence>
<keyword evidence="4" id="KW-1185">Reference proteome</keyword>
<feature type="chain" id="PRO_5047067582" evidence="1">
    <location>
        <begin position="22"/>
        <end position="354"/>
    </location>
</feature>
<organism evidence="3 4">
    <name type="scientific">Deinococcus sonorensis</name>
    <dbReference type="NCBI Taxonomy" id="309891"/>
    <lineage>
        <taxon>Bacteria</taxon>
        <taxon>Thermotogati</taxon>
        <taxon>Deinococcota</taxon>
        <taxon>Deinococci</taxon>
        <taxon>Deinococcales</taxon>
        <taxon>Deinococcaceae</taxon>
        <taxon>Deinococcus</taxon>
    </lineage>
</organism>
<dbReference type="SMART" id="SM00228">
    <property type="entry name" value="PDZ"/>
    <property type="match status" value="1"/>
</dbReference>
<accession>A0ABV8Y881</accession>